<dbReference type="AlphaFoldDB" id="A0A9Q9IAI4"/>
<dbReference type="SUPFAM" id="SSF50621">
    <property type="entry name" value="Alanine racemase C-terminal domain-like"/>
    <property type="match status" value="1"/>
</dbReference>
<protein>
    <submittedName>
        <fullName evidence="7">Type III PLP-dependent enzyme</fullName>
    </submittedName>
</protein>
<evidence type="ECO:0000256" key="4">
    <source>
        <dbReference type="RuleBase" id="RU003737"/>
    </source>
</evidence>
<dbReference type="Proteomes" id="UP001058003">
    <property type="component" value="Chromosome"/>
</dbReference>
<dbReference type="GO" id="GO:0009089">
    <property type="term" value="P:lysine biosynthetic process via diaminopimelate"/>
    <property type="evidence" value="ECO:0007669"/>
    <property type="project" value="TreeGrafter"/>
</dbReference>
<feature type="domain" description="Orn/DAP/Arg decarboxylase 2 N-terminal" evidence="6">
    <location>
        <begin position="44"/>
        <end position="277"/>
    </location>
</feature>
<dbReference type="Gene3D" id="3.20.20.10">
    <property type="entry name" value="Alanine racemase"/>
    <property type="match status" value="1"/>
</dbReference>
<sequence length="397" mass="42010">MEQHRRPAYRCVKWRRVVVPPAVAAAIRAAERPTCVYVYDRGVLHRNVAALRAALPAGTRVAYAMKANGDDRVLAALLPVVDGLEVASGGELAAAVAAGSRFTLFSGPAKTDADLRAAVAAGAVLNVESLHELRRLTMYGPARVCLRVNRAHPALPGSHAMAGVATAFGIDERLLPDAVGLARAGGLDIAGFHLHAVSNNLDAAAHAAYIRDAVDWAGRAAQQWGVPAPIINVGGGFGVDIAGGGRFDLDTFAAALGDLVLPPGASLVVEPGRFVAATAGWYATEVLDVKRTHGRWFVVVRGGTHHFRLPASWGYSHPFTVLPVDAWPYPFQRPQVSDATVDVAGEQCNPRDVLARDAAVGLVRAGDVLVFAGTGAYGWEVAHHDFLRHAHPQFMVV</sequence>
<feature type="domain" description="Orn/DAP/Arg decarboxylase 2 C-terminal" evidence="5">
    <location>
        <begin position="37"/>
        <end position="375"/>
    </location>
</feature>
<dbReference type="Pfam" id="PF00278">
    <property type="entry name" value="Orn_DAP_Arg_deC"/>
    <property type="match status" value="1"/>
</dbReference>
<dbReference type="Pfam" id="PF02784">
    <property type="entry name" value="Orn_Arg_deC_N"/>
    <property type="match status" value="1"/>
</dbReference>
<evidence type="ECO:0000259" key="5">
    <source>
        <dbReference type="Pfam" id="PF00278"/>
    </source>
</evidence>
<feature type="active site" description="Proton donor" evidence="3">
    <location>
        <position position="348"/>
    </location>
</feature>
<evidence type="ECO:0000256" key="2">
    <source>
        <dbReference type="ARBA" id="ARBA00022898"/>
    </source>
</evidence>
<accession>A0A9Q9IAI4</accession>
<evidence type="ECO:0000313" key="8">
    <source>
        <dbReference type="Proteomes" id="UP001058003"/>
    </source>
</evidence>
<dbReference type="OrthoDB" id="9802241at2"/>
<dbReference type="InterPro" id="IPR022643">
    <property type="entry name" value="De-COase2_C"/>
</dbReference>
<evidence type="ECO:0000256" key="1">
    <source>
        <dbReference type="ARBA" id="ARBA00001933"/>
    </source>
</evidence>
<evidence type="ECO:0000259" key="6">
    <source>
        <dbReference type="Pfam" id="PF02784"/>
    </source>
</evidence>
<comment type="similarity">
    <text evidence="4">Belongs to the Orn/Lys/Arg decarboxylase class-II family.</text>
</comment>
<name>A0A9Q9IAI4_9ACTN</name>
<dbReference type="InterPro" id="IPR009006">
    <property type="entry name" value="Ala_racemase/Decarboxylase_C"/>
</dbReference>
<evidence type="ECO:0000313" key="7">
    <source>
        <dbReference type="EMBL" id="UWZ50437.1"/>
    </source>
</evidence>
<dbReference type="InterPro" id="IPR000183">
    <property type="entry name" value="Orn/DAP/Arg_de-COase"/>
</dbReference>
<dbReference type="EMBL" id="CP073767">
    <property type="protein sequence ID" value="UWZ50437.1"/>
    <property type="molecule type" value="Genomic_DNA"/>
</dbReference>
<feature type="modified residue" description="N6-(pyridoxal phosphate)lysine" evidence="3">
    <location>
        <position position="66"/>
    </location>
</feature>
<keyword evidence="8" id="KW-1185">Reference proteome</keyword>
<comment type="cofactor">
    <cofactor evidence="1 3">
        <name>pyridoxal 5'-phosphate</name>
        <dbReference type="ChEBI" id="CHEBI:597326"/>
    </cofactor>
</comment>
<dbReference type="InterPro" id="IPR022644">
    <property type="entry name" value="De-COase2_N"/>
</dbReference>
<evidence type="ECO:0000256" key="3">
    <source>
        <dbReference type="PIRSR" id="PIRSR600183-50"/>
    </source>
</evidence>
<dbReference type="PANTHER" id="PTHR43727">
    <property type="entry name" value="DIAMINOPIMELATE DECARBOXYLASE"/>
    <property type="match status" value="1"/>
</dbReference>
<dbReference type="GO" id="GO:0008836">
    <property type="term" value="F:diaminopimelate decarboxylase activity"/>
    <property type="evidence" value="ECO:0007669"/>
    <property type="project" value="TreeGrafter"/>
</dbReference>
<proteinExistence type="inferred from homology"/>
<dbReference type="KEGG" id="daur:Daura_26770"/>
<reference evidence="7" key="1">
    <citation type="submission" date="2021-04" db="EMBL/GenBank/DDBJ databases">
        <title>Dactylosporangium aurantiacum NRRL B-8018 full assembly.</title>
        <authorList>
            <person name="Hartkoorn R.C."/>
            <person name="Beaudoing E."/>
            <person name="Hot D."/>
        </authorList>
    </citation>
    <scope>NUCLEOTIDE SEQUENCE</scope>
    <source>
        <strain evidence="7">NRRL B-8018</strain>
    </source>
</reference>
<keyword evidence="2 3" id="KW-0663">Pyridoxal phosphate</keyword>
<dbReference type="PRINTS" id="PR01179">
    <property type="entry name" value="ODADCRBXLASE"/>
</dbReference>
<dbReference type="SUPFAM" id="SSF51419">
    <property type="entry name" value="PLP-binding barrel"/>
    <property type="match status" value="1"/>
</dbReference>
<dbReference type="InterPro" id="IPR029066">
    <property type="entry name" value="PLP-binding_barrel"/>
</dbReference>
<gene>
    <name evidence="7" type="ORF">Daura_26770</name>
</gene>
<dbReference type="PANTHER" id="PTHR43727:SF2">
    <property type="entry name" value="GROUP IV DECARBOXYLASE"/>
    <property type="match status" value="1"/>
</dbReference>
<dbReference type="Gene3D" id="2.40.37.10">
    <property type="entry name" value="Lyase, Ornithine Decarboxylase, Chain A, domain 1"/>
    <property type="match status" value="1"/>
</dbReference>
<organism evidence="7 8">
    <name type="scientific">Dactylosporangium aurantiacum</name>
    <dbReference type="NCBI Taxonomy" id="35754"/>
    <lineage>
        <taxon>Bacteria</taxon>
        <taxon>Bacillati</taxon>
        <taxon>Actinomycetota</taxon>
        <taxon>Actinomycetes</taxon>
        <taxon>Micromonosporales</taxon>
        <taxon>Micromonosporaceae</taxon>
        <taxon>Dactylosporangium</taxon>
    </lineage>
</organism>